<dbReference type="Proteomes" id="UP000000709">
    <property type="component" value="Unassembled WGS sequence"/>
</dbReference>
<dbReference type="STRING" id="619300.G3AGA9"/>
<accession>G3AGA9</accession>
<dbReference type="GeneID" id="18869675"/>
<dbReference type="KEGG" id="spaa:SPAPADRAFT_132639"/>
<sequence length="194" mass="22861">MYRLLARQSSIRISLLLKTTSIRYYGSNTNNKSFFKSAAKGFNIFRNIESQEFQEEYQKTAKTEPLTDQLMKAIGNKKEPLYLLALFHSECKKMGIVPDAPELRNVPSWKFAFNYVFKLNPIHRTFWEISRRLDVSHIHHTLYYDVHNLGILDPRNFPAELYNELQTGIYNGLDFRNVQLSVNIHPQWTEKKNT</sequence>
<dbReference type="RefSeq" id="XP_007372660.1">
    <property type="nucleotide sequence ID" value="XM_007372598.1"/>
</dbReference>
<keyword evidence="2" id="KW-1185">Reference proteome</keyword>
<dbReference type="OrthoDB" id="4092895at2759"/>
<dbReference type="InParanoid" id="G3AGA9"/>
<dbReference type="HOGENOM" id="CLU_122462_0_0_1"/>
<dbReference type="eggNOG" id="ENOG502RQ80">
    <property type="taxonomic scope" value="Eukaryota"/>
</dbReference>
<proteinExistence type="predicted"/>
<evidence type="ECO:0000313" key="1">
    <source>
        <dbReference type="EMBL" id="EGW35248.1"/>
    </source>
</evidence>
<gene>
    <name evidence="1" type="ORF">SPAPADRAFT_132639</name>
</gene>
<dbReference type="OMA" id="MKLARIH"/>
<protein>
    <submittedName>
        <fullName evidence="1">Uncharacterized protein</fullName>
    </submittedName>
</protein>
<dbReference type="AlphaFoldDB" id="G3AGA9"/>
<reference evidence="1 2" key="1">
    <citation type="journal article" date="2011" name="Proc. Natl. Acad. Sci. U.S.A.">
        <title>Comparative genomics of xylose-fermenting fungi for enhanced biofuel production.</title>
        <authorList>
            <person name="Wohlbach D.J."/>
            <person name="Kuo A."/>
            <person name="Sato T.K."/>
            <person name="Potts K.M."/>
            <person name="Salamov A.A."/>
            <person name="LaButti K.M."/>
            <person name="Sun H."/>
            <person name="Clum A."/>
            <person name="Pangilinan J.L."/>
            <person name="Lindquist E.A."/>
            <person name="Lucas S."/>
            <person name="Lapidus A."/>
            <person name="Jin M."/>
            <person name="Gunawan C."/>
            <person name="Balan V."/>
            <person name="Dale B.E."/>
            <person name="Jeffries T.W."/>
            <person name="Zinkel R."/>
            <person name="Barry K.W."/>
            <person name="Grigoriev I.V."/>
            <person name="Gasch A.P."/>
        </authorList>
    </citation>
    <scope>NUCLEOTIDE SEQUENCE [LARGE SCALE GENOMIC DNA]</scope>
    <source>
        <strain evidence="2">NRRL Y-27907 / 11-Y1</strain>
    </source>
</reference>
<name>G3AGA9_SPAPN</name>
<organism evidence="2">
    <name type="scientific">Spathaspora passalidarum (strain NRRL Y-27907 / 11-Y1)</name>
    <dbReference type="NCBI Taxonomy" id="619300"/>
    <lineage>
        <taxon>Eukaryota</taxon>
        <taxon>Fungi</taxon>
        <taxon>Dikarya</taxon>
        <taxon>Ascomycota</taxon>
        <taxon>Saccharomycotina</taxon>
        <taxon>Pichiomycetes</taxon>
        <taxon>Debaryomycetaceae</taxon>
        <taxon>Spathaspora</taxon>
    </lineage>
</organism>
<evidence type="ECO:0000313" key="2">
    <source>
        <dbReference type="Proteomes" id="UP000000709"/>
    </source>
</evidence>
<dbReference type="EMBL" id="GL996499">
    <property type="protein sequence ID" value="EGW35248.1"/>
    <property type="molecule type" value="Genomic_DNA"/>
</dbReference>